<dbReference type="EMBL" id="CAJNYT010003124">
    <property type="protein sequence ID" value="CAF3529268.1"/>
    <property type="molecule type" value="Genomic_DNA"/>
</dbReference>
<comment type="caution">
    <text evidence="2">The sequence shown here is derived from an EMBL/GenBank/DDBJ whole genome shotgun (WGS) entry which is preliminary data.</text>
</comment>
<dbReference type="Proteomes" id="UP000663872">
    <property type="component" value="Unassembled WGS sequence"/>
</dbReference>
<name>A0A817LAA8_9BILA</name>
<dbReference type="EMBL" id="CAJNYV010002435">
    <property type="protein sequence ID" value="CAF3478820.1"/>
    <property type="molecule type" value="Genomic_DNA"/>
</dbReference>
<dbReference type="EMBL" id="CAJNXB010000168">
    <property type="protein sequence ID" value="CAF3032488.1"/>
    <property type="molecule type" value="Genomic_DNA"/>
</dbReference>
<sequence>MNLGDVQTQTENESSHFQANTTQNSFQQNNTGKNFYSNRQQSDYLPIEDAQLIQTSIRFSADLGNKQRFQYASDAIIRKDDGIQDRVVNRRD</sequence>
<feature type="region of interest" description="Disordered" evidence="1">
    <location>
        <begin position="1"/>
        <end position="40"/>
    </location>
</feature>
<dbReference type="Proteomes" id="UP000663869">
    <property type="component" value="Unassembled WGS sequence"/>
</dbReference>
<evidence type="ECO:0000313" key="6">
    <source>
        <dbReference type="Proteomes" id="UP000663825"/>
    </source>
</evidence>
<dbReference type="Proteomes" id="UP000663825">
    <property type="component" value="Unassembled WGS sequence"/>
</dbReference>
<gene>
    <name evidence="5" type="ORF">FME351_LOCUS21294</name>
    <name evidence="4" type="ORF">GRG538_LOCUS19176</name>
    <name evidence="3" type="ORF">KIK155_LOCUS14354</name>
    <name evidence="2" type="ORF">TIS948_LOCUS3060</name>
</gene>
<dbReference type="OrthoDB" id="10579389at2759"/>
<organism evidence="2 6">
    <name type="scientific">Rotaria socialis</name>
    <dbReference type="NCBI Taxonomy" id="392032"/>
    <lineage>
        <taxon>Eukaryota</taxon>
        <taxon>Metazoa</taxon>
        <taxon>Spiralia</taxon>
        <taxon>Gnathifera</taxon>
        <taxon>Rotifera</taxon>
        <taxon>Eurotatoria</taxon>
        <taxon>Bdelloidea</taxon>
        <taxon>Philodinida</taxon>
        <taxon>Philodinidae</taxon>
        <taxon>Rotaria</taxon>
    </lineage>
</organism>
<evidence type="ECO:0000256" key="1">
    <source>
        <dbReference type="SAM" id="MobiDB-lite"/>
    </source>
</evidence>
<evidence type="ECO:0000313" key="4">
    <source>
        <dbReference type="EMBL" id="CAF3529268.1"/>
    </source>
</evidence>
<dbReference type="EMBL" id="CAJNYU010002702">
    <property type="protein sequence ID" value="CAF3587816.1"/>
    <property type="molecule type" value="Genomic_DNA"/>
</dbReference>
<evidence type="ECO:0000313" key="5">
    <source>
        <dbReference type="EMBL" id="CAF3587816.1"/>
    </source>
</evidence>
<accession>A0A817LAA8</accession>
<feature type="compositionally biased region" description="Polar residues" evidence="1">
    <location>
        <begin position="1"/>
        <end position="17"/>
    </location>
</feature>
<feature type="compositionally biased region" description="Low complexity" evidence="1">
    <location>
        <begin position="18"/>
        <end position="31"/>
    </location>
</feature>
<dbReference type="AlphaFoldDB" id="A0A817LAA8"/>
<evidence type="ECO:0000313" key="2">
    <source>
        <dbReference type="EMBL" id="CAF3032488.1"/>
    </source>
</evidence>
<evidence type="ECO:0000313" key="3">
    <source>
        <dbReference type="EMBL" id="CAF3478820.1"/>
    </source>
</evidence>
<dbReference type="Proteomes" id="UP000663865">
    <property type="component" value="Unassembled WGS sequence"/>
</dbReference>
<protein>
    <submittedName>
        <fullName evidence="2">Uncharacterized protein</fullName>
    </submittedName>
</protein>
<reference evidence="2" key="1">
    <citation type="submission" date="2021-02" db="EMBL/GenBank/DDBJ databases">
        <authorList>
            <person name="Nowell W R."/>
        </authorList>
    </citation>
    <scope>NUCLEOTIDE SEQUENCE</scope>
</reference>
<proteinExistence type="predicted"/>